<feature type="transmembrane region" description="Helical" evidence="9">
    <location>
        <begin position="344"/>
        <end position="365"/>
    </location>
</feature>
<evidence type="ECO:0000256" key="2">
    <source>
        <dbReference type="ARBA" id="ARBA00009749"/>
    </source>
</evidence>
<keyword evidence="9" id="KW-0479">Metal-binding</keyword>
<comment type="similarity">
    <text evidence="2 9">Belongs to the SLC41A transporter family.</text>
</comment>
<dbReference type="InterPro" id="IPR036739">
    <property type="entry name" value="SLC41_membr_dom_sf"/>
</dbReference>
<reference evidence="11 12" key="1">
    <citation type="submission" date="2020-02" db="EMBL/GenBank/DDBJ databases">
        <title>Genomic and physiological characterization of two novel Nitrospinaceae genera.</title>
        <authorList>
            <person name="Mueller A.J."/>
            <person name="Jung M.-Y."/>
            <person name="Strachan C.R."/>
            <person name="Herbold C.W."/>
            <person name="Kirkegaard R.H."/>
            <person name="Daims H."/>
        </authorList>
    </citation>
    <scope>NUCLEOTIDE SEQUENCE [LARGE SCALE GENOMIC DNA]</scope>
    <source>
        <strain evidence="11">EB</strain>
    </source>
</reference>
<dbReference type="KEGG" id="nli:G3M70_13480"/>
<dbReference type="NCBIfam" id="TIGR00400">
    <property type="entry name" value="mgtE"/>
    <property type="match status" value="1"/>
</dbReference>
<dbReference type="InterPro" id="IPR046342">
    <property type="entry name" value="CBS_dom_sf"/>
</dbReference>
<evidence type="ECO:0000256" key="3">
    <source>
        <dbReference type="ARBA" id="ARBA00022448"/>
    </source>
</evidence>
<gene>
    <name evidence="11" type="primary">mgtE</name>
    <name evidence="11" type="ORF">G3M70_13480</name>
</gene>
<dbReference type="Proteomes" id="UP000594688">
    <property type="component" value="Chromosome"/>
</dbReference>
<evidence type="ECO:0000256" key="9">
    <source>
        <dbReference type="RuleBase" id="RU362011"/>
    </source>
</evidence>
<evidence type="ECO:0000256" key="5">
    <source>
        <dbReference type="ARBA" id="ARBA00022842"/>
    </source>
</evidence>
<organism evidence="11 12">
    <name type="scientific">Candidatus Nitronauta litoralis</name>
    <dbReference type="NCBI Taxonomy" id="2705533"/>
    <lineage>
        <taxon>Bacteria</taxon>
        <taxon>Pseudomonadati</taxon>
        <taxon>Nitrospinota/Tectimicrobiota group</taxon>
        <taxon>Nitrospinota</taxon>
        <taxon>Nitrospinia</taxon>
        <taxon>Nitrospinales</taxon>
        <taxon>Nitrospinaceae</taxon>
        <taxon>Candidatus Nitronauta</taxon>
    </lineage>
</organism>
<keyword evidence="7 9" id="KW-0472">Membrane</keyword>
<dbReference type="SUPFAM" id="SSF54631">
    <property type="entry name" value="CBS-domain pair"/>
    <property type="match status" value="1"/>
</dbReference>
<dbReference type="InterPro" id="IPR006668">
    <property type="entry name" value="Mg_transptr_MgtE_intracell_dom"/>
</dbReference>
<comment type="subcellular location">
    <subcellularLocation>
        <location evidence="9">Cell membrane</location>
        <topology evidence="9">Multi-pass membrane protein</topology>
    </subcellularLocation>
    <subcellularLocation>
        <location evidence="1">Membrane</location>
        <topology evidence="1">Multi-pass membrane protein</topology>
    </subcellularLocation>
</comment>
<evidence type="ECO:0000256" key="7">
    <source>
        <dbReference type="ARBA" id="ARBA00023136"/>
    </source>
</evidence>
<dbReference type="InterPro" id="IPR006667">
    <property type="entry name" value="SLC41_membr_dom"/>
</dbReference>
<keyword evidence="5 9" id="KW-0460">Magnesium</keyword>
<evidence type="ECO:0000256" key="4">
    <source>
        <dbReference type="ARBA" id="ARBA00022692"/>
    </source>
</evidence>
<comment type="subunit">
    <text evidence="9">Homodimer.</text>
</comment>
<evidence type="ECO:0000256" key="6">
    <source>
        <dbReference type="ARBA" id="ARBA00022989"/>
    </source>
</evidence>
<dbReference type="InterPro" id="IPR038076">
    <property type="entry name" value="MgtE_N_sf"/>
</dbReference>
<dbReference type="GO" id="GO:0005886">
    <property type="term" value="C:plasma membrane"/>
    <property type="evidence" value="ECO:0007669"/>
    <property type="project" value="UniProtKB-SubCell"/>
</dbReference>
<dbReference type="PROSITE" id="PS51371">
    <property type="entry name" value="CBS"/>
    <property type="match status" value="2"/>
</dbReference>
<keyword evidence="4 9" id="KW-0812">Transmembrane</keyword>
<feature type="domain" description="CBS" evidence="10">
    <location>
        <begin position="126"/>
        <end position="186"/>
    </location>
</feature>
<dbReference type="InterPro" id="IPR006669">
    <property type="entry name" value="MgtE_transporter"/>
</dbReference>
<protein>
    <recommendedName>
        <fullName evidence="9">Magnesium transporter MgtE</fullName>
    </recommendedName>
</protein>
<keyword evidence="6 9" id="KW-1133">Transmembrane helix</keyword>
<proteinExistence type="inferred from homology"/>
<dbReference type="Pfam" id="PF01769">
    <property type="entry name" value="MgtE"/>
    <property type="match status" value="1"/>
</dbReference>
<dbReference type="Gene3D" id="1.25.60.10">
    <property type="entry name" value="MgtE N-terminal domain-like"/>
    <property type="match status" value="1"/>
</dbReference>
<dbReference type="AlphaFoldDB" id="A0A7T0BXT8"/>
<dbReference type="EMBL" id="CP048685">
    <property type="protein sequence ID" value="QPJ62832.1"/>
    <property type="molecule type" value="Genomic_DNA"/>
</dbReference>
<evidence type="ECO:0000256" key="1">
    <source>
        <dbReference type="ARBA" id="ARBA00004141"/>
    </source>
</evidence>
<keyword evidence="3 9" id="KW-0813">Transport</keyword>
<dbReference type="PANTHER" id="PTHR41394:SF5">
    <property type="entry name" value="SLC41A_MGTE INTEGRAL MEMBRANE DOMAIN-CONTAINING PROTEIN"/>
    <property type="match status" value="1"/>
</dbReference>
<dbReference type="SUPFAM" id="SSF158791">
    <property type="entry name" value="MgtE N-terminal domain-like"/>
    <property type="match status" value="1"/>
</dbReference>
<evidence type="ECO:0000259" key="10">
    <source>
        <dbReference type="PROSITE" id="PS51371"/>
    </source>
</evidence>
<feature type="transmembrane region" description="Helical" evidence="9">
    <location>
        <begin position="409"/>
        <end position="431"/>
    </location>
</feature>
<dbReference type="Gene3D" id="1.10.357.20">
    <property type="entry name" value="SLC41 divalent cation transporters, integral membrane domain"/>
    <property type="match status" value="1"/>
</dbReference>
<dbReference type="PANTHER" id="PTHR41394">
    <property type="entry name" value="MAGNESIUM TRANSPORTER MGTE"/>
    <property type="match status" value="1"/>
</dbReference>
<comment type="function">
    <text evidence="9">Acts as a magnesium transporter.</text>
</comment>
<evidence type="ECO:0000313" key="11">
    <source>
        <dbReference type="EMBL" id="QPJ62832.1"/>
    </source>
</evidence>
<keyword evidence="9" id="KW-1003">Cell membrane</keyword>
<comment type="caution">
    <text evidence="9">Lacks conserved residue(s) required for the propagation of feature annotation.</text>
</comment>
<keyword evidence="8" id="KW-0129">CBS domain</keyword>
<evidence type="ECO:0000313" key="12">
    <source>
        <dbReference type="Proteomes" id="UP000594688"/>
    </source>
</evidence>
<dbReference type="GO" id="GO:0046872">
    <property type="term" value="F:metal ion binding"/>
    <property type="evidence" value="ECO:0007669"/>
    <property type="project" value="UniProtKB-KW"/>
</dbReference>
<feature type="domain" description="CBS" evidence="10">
    <location>
        <begin position="187"/>
        <end position="246"/>
    </location>
</feature>
<dbReference type="Pfam" id="PF00571">
    <property type="entry name" value="CBS"/>
    <property type="match status" value="2"/>
</dbReference>
<dbReference type="Pfam" id="PF03448">
    <property type="entry name" value="MgtE_N"/>
    <property type="match status" value="1"/>
</dbReference>
<name>A0A7T0BXT8_9BACT</name>
<accession>A0A7T0BXT8</accession>
<dbReference type="Gene3D" id="3.10.580.10">
    <property type="entry name" value="CBS-domain"/>
    <property type="match status" value="1"/>
</dbReference>
<evidence type="ECO:0000256" key="8">
    <source>
        <dbReference type="PROSITE-ProRule" id="PRU00703"/>
    </source>
</evidence>
<dbReference type="InterPro" id="IPR000644">
    <property type="entry name" value="CBS_dom"/>
</dbReference>
<sequence length="435" mass="47291">MSGNSESVAHALQSNFIKQHSRQAARYLESLSVEEVVDVLSSHPVSVIVPLLEQFTTENAVTYLREVDKSLLKSFLTELAPNFCAAVLSQCEDEERENWLGLLSKSVKSELKRMMAYPENTAGRLMDTRIGTFRGDMTVQESIERLRGLKTRPSRNLFLVDEEHRLTGRVEYQDLILADSKSLLKNVARPIQTMVDTLVPREDVVEALEKHKLENLPVVDISGRLIGVIRHDILIQAVEEEATVDLLTMVGAGGDERALSKVSLAVKKRQPWLQINLVTAFLAAAVVGFFEDLIAQFTALAVLLPVVAGQSGNAGSQALAVTMRGLALREITVRQWLPVALKEVQVGAINGIGICMTTCLGVYVWSHSVGLTLVIGVSMIVSMVLAGLAGALVPVVLTRVGQDPATASSIILTTVTDVAGFFSFLGTATVLSKYL</sequence>
<dbReference type="SUPFAM" id="SSF161093">
    <property type="entry name" value="MgtE membrane domain-like"/>
    <property type="match status" value="1"/>
</dbReference>
<feature type="transmembrane region" description="Helical" evidence="9">
    <location>
        <begin position="371"/>
        <end position="397"/>
    </location>
</feature>
<dbReference type="GO" id="GO:0015095">
    <property type="term" value="F:magnesium ion transmembrane transporter activity"/>
    <property type="evidence" value="ECO:0007669"/>
    <property type="project" value="UniProtKB-UniRule"/>
</dbReference>
<dbReference type="SMART" id="SM00924">
    <property type="entry name" value="MgtE_N"/>
    <property type="match status" value="1"/>
</dbReference>